<dbReference type="EMBL" id="MINH01000021">
    <property type="protein sequence ID" value="POG06532.1"/>
    <property type="molecule type" value="Genomic_DNA"/>
</dbReference>
<dbReference type="CDD" id="cd06225">
    <property type="entry name" value="HAMP"/>
    <property type="match status" value="1"/>
</dbReference>
<dbReference type="PANTHER" id="PTHR46663:SF2">
    <property type="entry name" value="GGDEF DOMAIN-CONTAINING PROTEIN"/>
    <property type="match status" value="1"/>
</dbReference>
<dbReference type="InterPro" id="IPR000160">
    <property type="entry name" value="GGDEF_dom"/>
</dbReference>
<evidence type="ECO:0000256" key="3">
    <source>
        <dbReference type="SAM" id="MobiDB-lite"/>
    </source>
</evidence>
<protein>
    <submittedName>
        <fullName evidence="7">Diguanylate cyclase</fullName>
    </submittedName>
</protein>
<feature type="transmembrane region" description="Helical" evidence="4">
    <location>
        <begin position="156"/>
        <end position="181"/>
    </location>
</feature>
<comment type="subcellular location">
    <subcellularLocation>
        <location evidence="2">Cell inner membrane</location>
    </subcellularLocation>
</comment>
<evidence type="ECO:0000313" key="7">
    <source>
        <dbReference type="EMBL" id="POG06532.1"/>
    </source>
</evidence>
<dbReference type="GO" id="GO:0003824">
    <property type="term" value="F:catalytic activity"/>
    <property type="evidence" value="ECO:0007669"/>
    <property type="project" value="UniProtKB-ARBA"/>
</dbReference>
<dbReference type="CDD" id="cd01949">
    <property type="entry name" value="GGDEF"/>
    <property type="match status" value="1"/>
</dbReference>
<dbReference type="PROSITE" id="PS50885">
    <property type="entry name" value="HAMP"/>
    <property type="match status" value="1"/>
</dbReference>
<feature type="transmembrane region" description="Helical" evidence="4">
    <location>
        <begin position="21"/>
        <end position="49"/>
    </location>
</feature>
<comment type="cofactor">
    <cofactor evidence="1">
        <name>Mg(2+)</name>
        <dbReference type="ChEBI" id="CHEBI:18420"/>
    </cofactor>
</comment>
<feature type="region of interest" description="Disordered" evidence="3">
    <location>
        <begin position="408"/>
        <end position="428"/>
    </location>
</feature>
<organism evidence="7 8">
    <name type="scientific">Pseudomonas putida</name>
    <name type="common">Arthrobacter siderocapsulatus</name>
    <dbReference type="NCBI Taxonomy" id="303"/>
    <lineage>
        <taxon>Bacteria</taxon>
        <taxon>Pseudomonadati</taxon>
        <taxon>Pseudomonadota</taxon>
        <taxon>Gammaproteobacteria</taxon>
        <taxon>Pseudomonadales</taxon>
        <taxon>Pseudomonadaceae</taxon>
        <taxon>Pseudomonas</taxon>
    </lineage>
</organism>
<evidence type="ECO:0000256" key="2">
    <source>
        <dbReference type="ARBA" id="ARBA00004533"/>
    </source>
</evidence>
<evidence type="ECO:0000259" key="6">
    <source>
        <dbReference type="PROSITE" id="PS50887"/>
    </source>
</evidence>
<dbReference type="GO" id="GO:0007165">
    <property type="term" value="P:signal transduction"/>
    <property type="evidence" value="ECO:0007669"/>
    <property type="project" value="InterPro"/>
</dbReference>
<evidence type="ECO:0000256" key="4">
    <source>
        <dbReference type="SAM" id="Phobius"/>
    </source>
</evidence>
<accession>A0A2S3WYR2</accession>
<reference evidence="7 8" key="2">
    <citation type="submission" date="2018-03" db="EMBL/GenBank/DDBJ databases">
        <title>Draft genome of Pseudomonas putida strain KH-21-114.</title>
        <authorList>
            <person name="Yoshizawa S."/>
            <person name="Khan N.H."/>
            <person name="Nishimura M."/>
            <person name="Chiura H.X."/>
            <person name="Ogura Y."/>
            <person name="Hayashi T."/>
            <person name="Kogure K."/>
        </authorList>
    </citation>
    <scope>NUCLEOTIDE SEQUENCE [LARGE SCALE GENOMIC DNA]</scope>
    <source>
        <strain evidence="7 8">KH-21-114</strain>
    </source>
</reference>
<gene>
    <name evidence="7" type="ORF">BGP84_22325</name>
</gene>
<name>A0A2S3WYR2_PSEPU</name>
<comment type="caution">
    <text evidence="7">The sequence shown here is derived from an EMBL/GenBank/DDBJ whole genome shotgun (WGS) entry which is preliminary data.</text>
</comment>
<dbReference type="InterPro" id="IPR033417">
    <property type="entry name" value="CHASE8"/>
</dbReference>
<feature type="domain" description="HAMP" evidence="5">
    <location>
        <begin position="187"/>
        <end position="240"/>
    </location>
</feature>
<proteinExistence type="predicted"/>
<dbReference type="PANTHER" id="PTHR46663">
    <property type="entry name" value="DIGUANYLATE CYCLASE DGCT-RELATED"/>
    <property type="match status" value="1"/>
</dbReference>
<dbReference type="FunFam" id="3.30.70.270:FF:000001">
    <property type="entry name" value="Diguanylate cyclase domain protein"/>
    <property type="match status" value="1"/>
</dbReference>
<evidence type="ECO:0000256" key="1">
    <source>
        <dbReference type="ARBA" id="ARBA00001946"/>
    </source>
</evidence>
<dbReference type="Pfam" id="PF17152">
    <property type="entry name" value="CHASE8"/>
    <property type="match status" value="1"/>
</dbReference>
<feature type="domain" description="GGDEF" evidence="6">
    <location>
        <begin position="283"/>
        <end position="417"/>
    </location>
</feature>
<dbReference type="Gene3D" id="6.10.340.10">
    <property type="match status" value="1"/>
</dbReference>
<dbReference type="PROSITE" id="PS50887">
    <property type="entry name" value="GGDEF"/>
    <property type="match status" value="1"/>
</dbReference>
<keyword evidence="4" id="KW-0812">Transmembrane</keyword>
<dbReference type="Gene3D" id="3.30.70.270">
    <property type="match status" value="1"/>
</dbReference>
<dbReference type="AlphaFoldDB" id="A0A2S3WYR2"/>
<dbReference type="InterPro" id="IPR003660">
    <property type="entry name" value="HAMP_dom"/>
</dbReference>
<dbReference type="SUPFAM" id="SSF55073">
    <property type="entry name" value="Nucleotide cyclase"/>
    <property type="match status" value="1"/>
</dbReference>
<dbReference type="Pfam" id="PF00990">
    <property type="entry name" value="GGDEF"/>
    <property type="match status" value="1"/>
</dbReference>
<evidence type="ECO:0000313" key="8">
    <source>
        <dbReference type="Proteomes" id="UP000237230"/>
    </source>
</evidence>
<dbReference type="SMART" id="SM00267">
    <property type="entry name" value="GGDEF"/>
    <property type="match status" value="1"/>
</dbReference>
<keyword evidence="4" id="KW-0472">Membrane</keyword>
<evidence type="ECO:0000259" key="5">
    <source>
        <dbReference type="PROSITE" id="PS50885"/>
    </source>
</evidence>
<keyword evidence="4" id="KW-1133">Transmembrane helix</keyword>
<sequence length="428" mass="46806">MNSSASKADKKRGVRPTLRSVLGRGHLSVAVMAVGLAGISLTLLGVLALRVYANHNLHLIARSINYTVEAAVVFDDSAAANEALELIAKTEEVADAKVFNNDGEQLAHWQRGDEGVLGRLEAQVATTLLDEPINLPILHQQQKVGHIELIGQGRSLLLFLLSGLGGILFCTILSAFVALYLSRRLLGDIVRPLRGLASVAHAARRERSFDRRVPEAPIAELNELGNDFNALLDELEVWHSHLQNENATLAHQASHDSLTGLPNRAFFEGRLSRSLRNAARQQDHLALLFLDSDHFKQINDSLGHAVGDEVLINIADRVRAQLREHDLVARLGGDEFAVLLTPLHAREDAERIAEKIIASMQLPMLLEGGESLTTSLSVGIAYYPDDGSDPASLLNAADAAMYQAKRKRRGQWQAAQTERSAADFRNRS</sequence>
<dbReference type="GO" id="GO:0005886">
    <property type="term" value="C:plasma membrane"/>
    <property type="evidence" value="ECO:0007669"/>
    <property type="project" value="UniProtKB-SubCell"/>
</dbReference>
<dbReference type="InterPro" id="IPR029787">
    <property type="entry name" value="Nucleotide_cyclase"/>
</dbReference>
<reference evidence="7 8" key="1">
    <citation type="submission" date="2016-08" db="EMBL/GenBank/DDBJ databases">
        <authorList>
            <person name="Seilhamer J.J."/>
        </authorList>
    </citation>
    <scope>NUCLEOTIDE SEQUENCE [LARGE SCALE GENOMIC DNA]</scope>
    <source>
        <strain evidence="7 8">KH-21-114</strain>
    </source>
</reference>
<dbReference type="InterPro" id="IPR052163">
    <property type="entry name" value="DGC-Regulatory_Protein"/>
</dbReference>
<dbReference type="Proteomes" id="UP000237230">
    <property type="component" value="Unassembled WGS sequence"/>
</dbReference>
<dbReference type="NCBIfam" id="TIGR00254">
    <property type="entry name" value="GGDEF"/>
    <property type="match status" value="1"/>
</dbReference>
<dbReference type="InterPro" id="IPR043128">
    <property type="entry name" value="Rev_trsase/Diguanyl_cyclase"/>
</dbReference>
<dbReference type="OrthoDB" id="9812260at2"/>